<evidence type="ECO:0000313" key="3">
    <source>
        <dbReference type="Proteomes" id="UP000637643"/>
    </source>
</evidence>
<keyword evidence="3" id="KW-1185">Reference proteome</keyword>
<reference evidence="2" key="1">
    <citation type="journal article" date="2014" name="Int. J. Syst. Evol. Microbiol.">
        <title>Complete genome sequence of Corynebacterium casei LMG S-19264T (=DSM 44701T), isolated from a smear-ripened cheese.</title>
        <authorList>
            <consortium name="US DOE Joint Genome Institute (JGI-PGF)"/>
            <person name="Walter F."/>
            <person name="Albersmeier A."/>
            <person name="Kalinowski J."/>
            <person name="Ruckert C."/>
        </authorList>
    </citation>
    <scope>NUCLEOTIDE SEQUENCE</scope>
    <source>
        <strain evidence="2">CGMCC 1.16134</strain>
    </source>
</reference>
<gene>
    <name evidence="2" type="ORF">GCM10010912_28500</name>
</gene>
<feature type="region of interest" description="Disordered" evidence="1">
    <location>
        <begin position="44"/>
        <end position="65"/>
    </location>
</feature>
<organism evidence="2 3">
    <name type="scientific">Paenibacillus albidus</name>
    <dbReference type="NCBI Taxonomy" id="2041023"/>
    <lineage>
        <taxon>Bacteria</taxon>
        <taxon>Bacillati</taxon>
        <taxon>Bacillota</taxon>
        <taxon>Bacilli</taxon>
        <taxon>Bacillales</taxon>
        <taxon>Paenibacillaceae</taxon>
        <taxon>Paenibacillus</taxon>
    </lineage>
</organism>
<comment type="caution">
    <text evidence="2">The sequence shown here is derived from an EMBL/GenBank/DDBJ whole genome shotgun (WGS) entry which is preliminary data.</text>
</comment>
<evidence type="ECO:0000313" key="2">
    <source>
        <dbReference type="EMBL" id="GGF81702.1"/>
    </source>
</evidence>
<dbReference type="AlphaFoldDB" id="A0A917CAB2"/>
<feature type="compositionally biased region" description="Basic and acidic residues" evidence="1">
    <location>
        <begin position="56"/>
        <end position="65"/>
    </location>
</feature>
<protein>
    <submittedName>
        <fullName evidence="2">Uncharacterized protein</fullName>
    </submittedName>
</protein>
<reference evidence="2" key="2">
    <citation type="submission" date="2020-09" db="EMBL/GenBank/DDBJ databases">
        <authorList>
            <person name="Sun Q."/>
            <person name="Zhou Y."/>
        </authorList>
    </citation>
    <scope>NUCLEOTIDE SEQUENCE</scope>
    <source>
        <strain evidence="2">CGMCC 1.16134</strain>
    </source>
</reference>
<sequence length="65" mass="7180">MKTPNERMINRKEILNAFPFAAADTGPSSLLKINKMPTALARREDINSQSESSALIKEDIHGIPT</sequence>
<proteinExistence type="predicted"/>
<dbReference type="Proteomes" id="UP000637643">
    <property type="component" value="Unassembled WGS sequence"/>
</dbReference>
<name>A0A917CAB2_9BACL</name>
<evidence type="ECO:0000256" key="1">
    <source>
        <dbReference type="SAM" id="MobiDB-lite"/>
    </source>
</evidence>
<dbReference type="EMBL" id="BMKR01000010">
    <property type="protein sequence ID" value="GGF81702.1"/>
    <property type="molecule type" value="Genomic_DNA"/>
</dbReference>
<accession>A0A917CAB2</accession>